<dbReference type="EMBL" id="LR796476">
    <property type="protein sequence ID" value="CAB4146980.1"/>
    <property type="molecule type" value="Genomic_DNA"/>
</dbReference>
<name>A0A6J5MPK0_9CAUD</name>
<dbReference type="Pfam" id="PF23899">
    <property type="entry name" value="SU10_portal"/>
    <property type="match status" value="1"/>
</dbReference>
<protein>
    <recommendedName>
        <fullName evidence="3">Head-to-tail connector protein, podovirus-type</fullName>
    </recommendedName>
</protein>
<evidence type="ECO:0000313" key="2">
    <source>
        <dbReference type="EMBL" id="CAB4146980.1"/>
    </source>
</evidence>
<evidence type="ECO:0008006" key="3">
    <source>
        <dbReference type="Google" id="ProtNLM"/>
    </source>
</evidence>
<sequence length="546" mass="61784">MRIPTKNDEREDFYLDLIFKCNVSKDERKGDYTSLRSWYLFGAGPEESPALFNKIFPHIDQLTSFLYSAETTRFNINIGASVPLAEHKKIPVLTQALNDEWLNSNADQVMSTAITWALTYNSTFIKLIYNNGIHPYLVEPGALGVLREDTPYTDRQEAMVQTYYITRSELMARLYSHPKRESILSRVTAGVNKTQSDVPEGVDRIVMSQVNPTMYGTVNLDLYGMNRYKARVSEDTVEMQELWLWNDETSDYQVVTIASPDVIIYDRPGESVFLKGELPFIQVCPNPLYDYYWGQSEVQRLVFLQQMRNKRMTEIQDLLSKQVNPPTALTGFSGILDEKNFALNRAGGLLSSDMPNAKAERLAPQMPTDLYETIREIDRMFEEASGIGNVLQGKGEAGVRSAGHASQLARLGSSRAKKRALIIEDSLEKVATLYLKLMQVYDPTHFKSEEGIPFVAEQFTKDFVVKVDAHSNSPIFTEDLRQLAFNLFKAQAIGKESLLDLLEPPMKQQLLDRLKKMEAKQAEQQAMQPPPQAKGGKPDLKSVGGE</sequence>
<feature type="region of interest" description="Disordered" evidence="1">
    <location>
        <begin position="513"/>
        <end position="546"/>
    </location>
</feature>
<reference evidence="2" key="1">
    <citation type="submission" date="2020-04" db="EMBL/GenBank/DDBJ databases">
        <authorList>
            <person name="Chiriac C."/>
            <person name="Salcher M."/>
            <person name="Ghai R."/>
            <person name="Kavagutti S V."/>
        </authorList>
    </citation>
    <scope>NUCLEOTIDE SEQUENCE</scope>
</reference>
<proteinExistence type="predicted"/>
<evidence type="ECO:0000256" key="1">
    <source>
        <dbReference type="SAM" id="MobiDB-lite"/>
    </source>
</evidence>
<organism evidence="2">
    <name type="scientific">uncultured Caudovirales phage</name>
    <dbReference type="NCBI Taxonomy" id="2100421"/>
    <lineage>
        <taxon>Viruses</taxon>
        <taxon>Duplodnaviria</taxon>
        <taxon>Heunggongvirae</taxon>
        <taxon>Uroviricota</taxon>
        <taxon>Caudoviricetes</taxon>
        <taxon>Peduoviridae</taxon>
        <taxon>Maltschvirus</taxon>
        <taxon>Maltschvirus maltsch</taxon>
    </lineage>
</organism>
<accession>A0A6J5MPK0</accession>
<gene>
    <name evidence="2" type="ORF">UFOVP513_6</name>
</gene>
<dbReference type="InterPro" id="IPR056909">
    <property type="entry name" value="SU10_portal"/>
</dbReference>